<protein>
    <submittedName>
        <fullName evidence="8">RNA polymerase sigma-70 factor (Sigma-E family)</fullName>
    </submittedName>
</protein>
<dbReference type="Gene3D" id="1.10.10.10">
    <property type="entry name" value="Winged helix-like DNA-binding domain superfamily/Winged helix DNA-binding domain"/>
    <property type="match status" value="1"/>
</dbReference>
<comment type="caution">
    <text evidence="8">The sequence shown here is derived from an EMBL/GenBank/DDBJ whole genome shotgun (WGS) entry which is preliminary data.</text>
</comment>
<dbReference type="InterPro" id="IPR039425">
    <property type="entry name" value="RNA_pol_sigma-70-like"/>
</dbReference>
<evidence type="ECO:0000256" key="4">
    <source>
        <dbReference type="ARBA" id="ARBA00023125"/>
    </source>
</evidence>
<dbReference type="GO" id="GO:0003677">
    <property type="term" value="F:DNA binding"/>
    <property type="evidence" value="ECO:0007669"/>
    <property type="project" value="UniProtKB-KW"/>
</dbReference>
<dbReference type="PANTHER" id="PTHR43133">
    <property type="entry name" value="RNA POLYMERASE ECF-TYPE SIGMA FACTO"/>
    <property type="match status" value="1"/>
</dbReference>
<dbReference type="InterPro" id="IPR036388">
    <property type="entry name" value="WH-like_DNA-bd_sf"/>
</dbReference>
<name>A0A4Q7KQ82_9PSEU</name>
<keyword evidence="3" id="KW-0731">Sigma factor</keyword>
<organism evidence="8 9">
    <name type="scientific">Herbihabitans rhizosphaerae</name>
    <dbReference type="NCBI Taxonomy" id="1872711"/>
    <lineage>
        <taxon>Bacteria</taxon>
        <taxon>Bacillati</taxon>
        <taxon>Actinomycetota</taxon>
        <taxon>Actinomycetes</taxon>
        <taxon>Pseudonocardiales</taxon>
        <taxon>Pseudonocardiaceae</taxon>
        <taxon>Herbihabitans</taxon>
    </lineage>
</organism>
<dbReference type="CDD" id="cd06171">
    <property type="entry name" value="Sigma70_r4"/>
    <property type="match status" value="1"/>
</dbReference>
<keyword evidence="9" id="KW-1185">Reference proteome</keyword>
<keyword evidence="2" id="KW-0805">Transcription regulation</keyword>
<evidence type="ECO:0000259" key="6">
    <source>
        <dbReference type="Pfam" id="PF04542"/>
    </source>
</evidence>
<feature type="domain" description="RNA polymerase sigma-70 region 2" evidence="6">
    <location>
        <begin position="10"/>
        <end position="72"/>
    </location>
</feature>
<evidence type="ECO:0000259" key="7">
    <source>
        <dbReference type="Pfam" id="PF08281"/>
    </source>
</evidence>
<dbReference type="GO" id="GO:0016987">
    <property type="term" value="F:sigma factor activity"/>
    <property type="evidence" value="ECO:0007669"/>
    <property type="project" value="UniProtKB-KW"/>
</dbReference>
<accession>A0A4Q7KQ82</accession>
<dbReference type="GO" id="GO:0006352">
    <property type="term" value="P:DNA-templated transcription initiation"/>
    <property type="evidence" value="ECO:0007669"/>
    <property type="project" value="InterPro"/>
</dbReference>
<evidence type="ECO:0000313" key="8">
    <source>
        <dbReference type="EMBL" id="RZS37462.1"/>
    </source>
</evidence>
<dbReference type="InterPro" id="IPR013325">
    <property type="entry name" value="RNA_pol_sigma_r2"/>
</dbReference>
<reference evidence="8 9" key="1">
    <citation type="submission" date="2019-02" db="EMBL/GenBank/DDBJ databases">
        <title>Genomic Encyclopedia of Type Strains, Phase IV (KMG-IV): sequencing the most valuable type-strain genomes for metagenomic binning, comparative biology and taxonomic classification.</title>
        <authorList>
            <person name="Goeker M."/>
        </authorList>
    </citation>
    <scope>NUCLEOTIDE SEQUENCE [LARGE SCALE GENOMIC DNA]</scope>
    <source>
        <strain evidence="8 9">DSM 101727</strain>
    </source>
</reference>
<dbReference type="Gene3D" id="1.10.1740.10">
    <property type="match status" value="1"/>
</dbReference>
<dbReference type="InterPro" id="IPR013324">
    <property type="entry name" value="RNA_pol_sigma_r3/r4-like"/>
</dbReference>
<dbReference type="NCBIfam" id="TIGR02937">
    <property type="entry name" value="sigma70-ECF"/>
    <property type="match status" value="1"/>
</dbReference>
<sequence>MDVEFEQFARQRLPGLVRFAAALTGDRELAQDLVQDALAKAHRRWSVVRAADHPDLYLRRMVVNGYLSWRRRWYQRTVEPASDSGVLDRGRVDDPAGRVADADQIATLLTKLTKPQRVAIVLRFFEERTDEEIAEVLGCAPATVRSHVHRGLRALRVRADAQTAREVAP</sequence>
<dbReference type="Proteomes" id="UP000294257">
    <property type="component" value="Unassembled WGS sequence"/>
</dbReference>
<evidence type="ECO:0000313" key="9">
    <source>
        <dbReference type="Proteomes" id="UP000294257"/>
    </source>
</evidence>
<dbReference type="SUPFAM" id="SSF88659">
    <property type="entry name" value="Sigma3 and sigma4 domains of RNA polymerase sigma factors"/>
    <property type="match status" value="1"/>
</dbReference>
<dbReference type="InterPro" id="IPR007627">
    <property type="entry name" value="RNA_pol_sigma70_r2"/>
</dbReference>
<keyword evidence="4" id="KW-0238">DNA-binding</keyword>
<evidence type="ECO:0000256" key="1">
    <source>
        <dbReference type="ARBA" id="ARBA00010641"/>
    </source>
</evidence>
<dbReference type="InterPro" id="IPR014284">
    <property type="entry name" value="RNA_pol_sigma-70_dom"/>
</dbReference>
<proteinExistence type="inferred from homology"/>
<dbReference type="Pfam" id="PF04542">
    <property type="entry name" value="Sigma70_r2"/>
    <property type="match status" value="1"/>
</dbReference>
<dbReference type="Pfam" id="PF08281">
    <property type="entry name" value="Sigma70_r4_2"/>
    <property type="match status" value="1"/>
</dbReference>
<dbReference type="SUPFAM" id="SSF88946">
    <property type="entry name" value="Sigma2 domain of RNA polymerase sigma factors"/>
    <property type="match status" value="1"/>
</dbReference>
<dbReference type="AlphaFoldDB" id="A0A4Q7KQ82"/>
<gene>
    <name evidence="8" type="ORF">EV193_10516</name>
</gene>
<evidence type="ECO:0000256" key="2">
    <source>
        <dbReference type="ARBA" id="ARBA00023015"/>
    </source>
</evidence>
<dbReference type="NCBIfam" id="TIGR02983">
    <property type="entry name" value="SigE-fam_strep"/>
    <property type="match status" value="1"/>
</dbReference>
<dbReference type="PANTHER" id="PTHR43133:SF50">
    <property type="entry name" value="ECF RNA POLYMERASE SIGMA FACTOR SIGM"/>
    <property type="match status" value="1"/>
</dbReference>
<evidence type="ECO:0000256" key="5">
    <source>
        <dbReference type="ARBA" id="ARBA00023163"/>
    </source>
</evidence>
<comment type="similarity">
    <text evidence="1">Belongs to the sigma-70 factor family. ECF subfamily.</text>
</comment>
<dbReference type="EMBL" id="SGWQ01000005">
    <property type="protein sequence ID" value="RZS37462.1"/>
    <property type="molecule type" value="Genomic_DNA"/>
</dbReference>
<dbReference type="InterPro" id="IPR014325">
    <property type="entry name" value="RNA_pol_sigma-E_actinobac"/>
</dbReference>
<keyword evidence="5" id="KW-0804">Transcription</keyword>
<feature type="domain" description="RNA polymerase sigma factor 70 region 4 type 2" evidence="7">
    <location>
        <begin position="103"/>
        <end position="155"/>
    </location>
</feature>
<evidence type="ECO:0000256" key="3">
    <source>
        <dbReference type="ARBA" id="ARBA00023082"/>
    </source>
</evidence>
<dbReference type="InterPro" id="IPR013249">
    <property type="entry name" value="RNA_pol_sigma70_r4_t2"/>
</dbReference>
<dbReference type="RefSeq" id="WP_242613426.1">
    <property type="nucleotide sequence ID" value="NZ_SGWQ01000005.1"/>
</dbReference>